<dbReference type="Pfam" id="PF07679">
    <property type="entry name" value="I-set"/>
    <property type="match status" value="1"/>
</dbReference>
<dbReference type="SMART" id="SM00408">
    <property type="entry name" value="IGc2"/>
    <property type="match status" value="1"/>
</dbReference>
<proteinExistence type="predicted"/>
<keyword evidence="4" id="KW-1185">Reference proteome</keyword>
<evidence type="ECO:0000313" key="4">
    <source>
        <dbReference type="Proteomes" id="UP000324222"/>
    </source>
</evidence>
<feature type="domain" description="Ig-like" evidence="2">
    <location>
        <begin position="26"/>
        <end position="117"/>
    </location>
</feature>
<sequence>MQGTSLLSVAVVVICSGTQTGGQVVLELAVASGNTEPSAGNNVTLSCRGRGDLLQWRHGHHNITPSEDRYHVEIIKEKPKAIKSNLTIMHVTLRDSGHYHCQITKTNKDKVAEDDIALHVQGNYAIRSKQESGLHLSDLLIDNVTLKDNGTYKCVASNSEGPGDRPGEPILIVQGSCGECWWWVVE</sequence>
<dbReference type="AlphaFoldDB" id="A0A5B7CQY8"/>
<protein>
    <recommendedName>
        <fullName evidence="2">Ig-like domain-containing protein</fullName>
    </recommendedName>
</protein>
<feature type="signal peptide" evidence="1">
    <location>
        <begin position="1"/>
        <end position="22"/>
    </location>
</feature>
<dbReference type="OrthoDB" id="6058203at2759"/>
<dbReference type="InterPro" id="IPR003599">
    <property type="entry name" value="Ig_sub"/>
</dbReference>
<accession>A0A5B7CQY8</accession>
<dbReference type="InterPro" id="IPR036179">
    <property type="entry name" value="Ig-like_dom_sf"/>
</dbReference>
<keyword evidence="1" id="KW-0732">Signal</keyword>
<dbReference type="PANTHER" id="PTHR45889:SF8">
    <property type="entry name" value="IG-LIKE DOMAIN-CONTAINING PROTEIN"/>
    <property type="match status" value="1"/>
</dbReference>
<dbReference type="Proteomes" id="UP000324222">
    <property type="component" value="Unassembled WGS sequence"/>
</dbReference>
<dbReference type="PANTHER" id="PTHR45889">
    <property type="entry name" value="IG-LIKE DOMAIN-CONTAINING PROTEIN"/>
    <property type="match status" value="1"/>
</dbReference>
<dbReference type="CDD" id="cd00096">
    <property type="entry name" value="Ig"/>
    <property type="match status" value="1"/>
</dbReference>
<dbReference type="PROSITE" id="PS50835">
    <property type="entry name" value="IG_LIKE"/>
    <property type="match status" value="1"/>
</dbReference>
<dbReference type="InterPro" id="IPR013098">
    <property type="entry name" value="Ig_I-set"/>
</dbReference>
<evidence type="ECO:0000259" key="2">
    <source>
        <dbReference type="PROSITE" id="PS50835"/>
    </source>
</evidence>
<organism evidence="3 4">
    <name type="scientific">Portunus trituberculatus</name>
    <name type="common">Swimming crab</name>
    <name type="synonym">Neptunus trituberculatus</name>
    <dbReference type="NCBI Taxonomy" id="210409"/>
    <lineage>
        <taxon>Eukaryota</taxon>
        <taxon>Metazoa</taxon>
        <taxon>Ecdysozoa</taxon>
        <taxon>Arthropoda</taxon>
        <taxon>Crustacea</taxon>
        <taxon>Multicrustacea</taxon>
        <taxon>Malacostraca</taxon>
        <taxon>Eumalacostraca</taxon>
        <taxon>Eucarida</taxon>
        <taxon>Decapoda</taxon>
        <taxon>Pleocyemata</taxon>
        <taxon>Brachyura</taxon>
        <taxon>Eubrachyura</taxon>
        <taxon>Portunoidea</taxon>
        <taxon>Portunidae</taxon>
        <taxon>Portuninae</taxon>
        <taxon>Portunus</taxon>
    </lineage>
</organism>
<evidence type="ECO:0000256" key="1">
    <source>
        <dbReference type="SAM" id="SignalP"/>
    </source>
</evidence>
<dbReference type="SUPFAM" id="SSF48726">
    <property type="entry name" value="Immunoglobulin"/>
    <property type="match status" value="2"/>
</dbReference>
<reference evidence="3 4" key="1">
    <citation type="submission" date="2019-05" db="EMBL/GenBank/DDBJ databases">
        <title>Another draft genome of Portunus trituberculatus and its Hox gene families provides insights of decapod evolution.</title>
        <authorList>
            <person name="Jeong J.-H."/>
            <person name="Song I."/>
            <person name="Kim S."/>
            <person name="Choi T."/>
            <person name="Kim D."/>
            <person name="Ryu S."/>
            <person name="Kim W."/>
        </authorList>
    </citation>
    <scope>NUCLEOTIDE SEQUENCE [LARGE SCALE GENOMIC DNA]</scope>
    <source>
        <tissue evidence="3">Muscle</tissue>
    </source>
</reference>
<comment type="caution">
    <text evidence="3">The sequence shown here is derived from an EMBL/GenBank/DDBJ whole genome shotgun (WGS) entry which is preliminary data.</text>
</comment>
<evidence type="ECO:0000313" key="3">
    <source>
        <dbReference type="EMBL" id="MPC10756.1"/>
    </source>
</evidence>
<dbReference type="InterPro" id="IPR003598">
    <property type="entry name" value="Ig_sub2"/>
</dbReference>
<name>A0A5B7CQY8_PORTR</name>
<dbReference type="InterPro" id="IPR013783">
    <property type="entry name" value="Ig-like_fold"/>
</dbReference>
<dbReference type="Gene3D" id="2.60.40.10">
    <property type="entry name" value="Immunoglobulins"/>
    <property type="match status" value="2"/>
</dbReference>
<dbReference type="SMART" id="SM00409">
    <property type="entry name" value="IG"/>
    <property type="match status" value="1"/>
</dbReference>
<feature type="chain" id="PRO_5022669767" description="Ig-like domain-containing protein" evidence="1">
    <location>
        <begin position="23"/>
        <end position="186"/>
    </location>
</feature>
<gene>
    <name evidence="3" type="ORF">E2C01_003396</name>
</gene>
<dbReference type="EMBL" id="VSRR010000128">
    <property type="protein sequence ID" value="MPC10756.1"/>
    <property type="molecule type" value="Genomic_DNA"/>
</dbReference>
<dbReference type="InterPro" id="IPR007110">
    <property type="entry name" value="Ig-like_dom"/>
</dbReference>